<accession>A0A703R2B5</accession>
<evidence type="ECO:0000313" key="3">
    <source>
        <dbReference type="EMBL" id="HAC8042752.1"/>
    </source>
</evidence>
<reference evidence="2" key="2">
    <citation type="submission" date="2018-09" db="EMBL/GenBank/DDBJ databases">
        <authorList>
            <consortium name="NCBI Pathogen Detection Project"/>
        </authorList>
    </citation>
    <scope>NUCLEOTIDE SEQUENCE</scope>
    <source>
        <strain evidence="2">SAL3111</strain>
        <strain evidence="3">SAL4553</strain>
    </source>
</reference>
<feature type="transmembrane region" description="Helical" evidence="1">
    <location>
        <begin position="50"/>
        <end position="72"/>
    </location>
</feature>
<keyword evidence="1" id="KW-0812">Transmembrane</keyword>
<protein>
    <submittedName>
        <fullName evidence="2">Uncharacterized protein</fullName>
    </submittedName>
</protein>
<comment type="caution">
    <text evidence="2">The sequence shown here is derived from an EMBL/GenBank/DDBJ whole genome shotgun (WGS) entry which is preliminary data.</text>
</comment>
<keyword evidence="1" id="KW-1133">Transmembrane helix</keyword>
<evidence type="ECO:0000256" key="1">
    <source>
        <dbReference type="SAM" id="Phobius"/>
    </source>
</evidence>
<keyword evidence="1" id="KW-0472">Membrane</keyword>
<name>A0A703R2B5_SALEN</name>
<evidence type="ECO:0000313" key="2">
    <source>
        <dbReference type="EMBL" id="HAC7641329.1"/>
    </source>
</evidence>
<feature type="non-terminal residue" evidence="2">
    <location>
        <position position="1"/>
    </location>
</feature>
<dbReference type="AlphaFoldDB" id="A0A703R2B5"/>
<sequence>NTNKTIYEQLCHNVAYAILTSIVLVIFSVIIYFLPDNAVDLMKWYFRAPAYIVSFLAYTSFFITVITFLMVIKRFSTILDN</sequence>
<gene>
    <name evidence="2" type="ORF">G0G02_18515</name>
    <name evidence="3" type="ORF">G0G45_24210</name>
</gene>
<dbReference type="EMBL" id="DAAMTN010000166">
    <property type="protein sequence ID" value="HAC8042752.1"/>
    <property type="molecule type" value="Genomic_DNA"/>
</dbReference>
<organism evidence="2">
    <name type="scientific">Salmonella enteritidis</name>
    <dbReference type="NCBI Taxonomy" id="149539"/>
    <lineage>
        <taxon>Bacteria</taxon>
        <taxon>Pseudomonadati</taxon>
        <taxon>Pseudomonadota</taxon>
        <taxon>Gammaproteobacteria</taxon>
        <taxon>Enterobacterales</taxon>
        <taxon>Enterobacteriaceae</taxon>
        <taxon>Salmonella</taxon>
    </lineage>
</organism>
<dbReference type="EMBL" id="DAAMPN010000078">
    <property type="protein sequence ID" value="HAC7641329.1"/>
    <property type="molecule type" value="Genomic_DNA"/>
</dbReference>
<feature type="transmembrane region" description="Helical" evidence="1">
    <location>
        <begin position="14"/>
        <end position="34"/>
    </location>
</feature>
<reference evidence="2" key="1">
    <citation type="journal article" date="2018" name="Genome Biol.">
        <title>SKESA: strategic k-mer extension for scrupulous assemblies.</title>
        <authorList>
            <person name="Souvorov A."/>
            <person name="Agarwala R."/>
            <person name="Lipman D.J."/>
        </authorList>
    </citation>
    <scope>NUCLEOTIDE SEQUENCE</scope>
    <source>
        <strain evidence="2">SAL3111</strain>
        <strain evidence="3">SAL4553</strain>
    </source>
</reference>
<proteinExistence type="predicted"/>